<dbReference type="Gene3D" id="3.20.20.140">
    <property type="entry name" value="Metal-dependent hydrolases"/>
    <property type="match status" value="1"/>
</dbReference>
<dbReference type="SMART" id="SM01230">
    <property type="entry name" value="Gln-synt_C"/>
    <property type="match status" value="1"/>
</dbReference>
<dbReference type="InterPro" id="IPR036651">
    <property type="entry name" value="Gln_synt_N_sf"/>
</dbReference>
<dbReference type="SUPFAM" id="SSF51556">
    <property type="entry name" value="Metallo-dependent hydrolases"/>
    <property type="match status" value="1"/>
</dbReference>
<evidence type="ECO:0000313" key="6">
    <source>
        <dbReference type="Proteomes" id="UP000319257"/>
    </source>
</evidence>
<organism evidence="5 6">
    <name type="scientific">Thyridium curvatum</name>
    <dbReference type="NCBI Taxonomy" id="1093900"/>
    <lineage>
        <taxon>Eukaryota</taxon>
        <taxon>Fungi</taxon>
        <taxon>Dikarya</taxon>
        <taxon>Ascomycota</taxon>
        <taxon>Pezizomycotina</taxon>
        <taxon>Sordariomycetes</taxon>
        <taxon>Sordariomycetidae</taxon>
        <taxon>Thyridiales</taxon>
        <taxon>Thyridiaceae</taxon>
        <taxon>Thyridium</taxon>
    </lineage>
</organism>
<dbReference type="RefSeq" id="XP_030992422.1">
    <property type="nucleotide sequence ID" value="XM_031143116.1"/>
</dbReference>
<dbReference type="PANTHER" id="PTHR43383:SF2">
    <property type="entry name" value="AMIDOHYDROLASE 2 FAMILY PROTEIN"/>
    <property type="match status" value="1"/>
</dbReference>
<comment type="caution">
    <text evidence="5">The sequence shown here is derived from an EMBL/GenBank/DDBJ whole genome shotgun (WGS) entry which is preliminary data.</text>
</comment>
<dbReference type="InterPro" id="IPR006680">
    <property type="entry name" value="Amidohydro-rel"/>
</dbReference>
<dbReference type="Pfam" id="PF04909">
    <property type="entry name" value="Amidohydro_2"/>
    <property type="match status" value="1"/>
</dbReference>
<feature type="domain" description="GS catalytic" evidence="4">
    <location>
        <begin position="551"/>
        <end position="880"/>
    </location>
</feature>
<dbReference type="GO" id="GO:0004356">
    <property type="term" value="F:glutamine synthetase activity"/>
    <property type="evidence" value="ECO:0007669"/>
    <property type="project" value="InterPro"/>
</dbReference>
<dbReference type="Proteomes" id="UP000319257">
    <property type="component" value="Unassembled WGS sequence"/>
</dbReference>
<evidence type="ECO:0000313" key="5">
    <source>
        <dbReference type="EMBL" id="TPX10711.1"/>
    </source>
</evidence>
<dbReference type="InterPro" id="IPR027303">
    <property type="entry name" value="Gln_synth_gly_rich_site"/>
</dbReference>
<dbReference type="InParanoid" id="A0A507B0R2"/>
<dbReference type="AlphaFoldDB" id="A0A507B0R2"/>
<dbReference type="GO" id="GO:0006542">
    <property type="term" value="P:glutamine biosynthetic process"/>
    <property type="evidence" value="ECO:0007669"/>
    <property type="project" value="InterPro"/>
</dbReference>
<dbReference type="PANTHER" id="PTHR43383">
    <property type="entry name" value="NODULIN 6"/>
    <property type="match status" value="1"/>
</dbReference>
<dbReference type="Pfam" id="PF00120">
    <property type="entry name" value="Gln-synt_C"/>
    <property type="match status" value="1"/>
</dbReference>
<name>A0A507B0R2_9PEZI</name>
<sequence length="880" mass="98297">MASYLGGRNARGVTKAQLDEVCRVIRSTPIIDNHAHPLLKTEMLSRKPLLNMATEAHGDAIHATTTSLAHHRAVKQLASVLDCGPTWESVVAAIEQKRIECPDDWVSECLDGIETILLDDGLDDEDDVYDYAWHNNFTRGGSCKRIVRIEAVATEIIDRHGRAFDQDGPDVDDVFDNMLEEFDTQIKQAIADPEVVSFKSVICYRTGLKVPKVVDIAAARESFADIMMGYEESGKFKRLQHEGLNDLFVHHTAVLIRQSQARHKKPIQFHTGLGDNDITLAKASPSHLQEFIRAYPTVPMVLLHASYPFTREAGYLASVYANVYADIGEVFPFVSRDGQEGVIRQILELCPWSKILWSTDGHWFSETYLLAVMQVRECLETVLCDYVRKGHLGWRAAVQLTRDVFFNNSNKLYQLELEFEELDSDGLTTPGSAPDGRRTDLEVLEFFMRGREIPDFVRISWLDYTATPRMRMVPYGRFVSLLEEGKPVDIGITKAALGLLQNDTMVQGASATGEYRIHPDFSSLKPGPIQGHISMCGEFREKDGSRVALCPRSQLIRATELALQQELKFLIGFEIEFLLVQRTGTGSDRRYETLTNDGHSWSTSHYFADPKVSALLKSMATDLNSMGIQVEQIHTESAAGQFELTLAPLPPVEAVDTLVHARDVMSALAVAAGYKMTLHPKPFAHAAGTAAHVHMSIASPHGDRPKVYEAFYAGILRHLHALTAFTASSPASYERLADSVWAGGRWVAWGTQNREAALRKIEGSHWELKSMDGLANPYMALGAVLLAGAAGVVRGEEMVWRDCELDPARMTDNDRREMGVRDRLPESLGQALEALRADGDLVKIIGPEVVERYVAVKEAEARMLAEMGEEKRREWIMERY</sequence>
<dbReference type="STRING" id="1093900.A0A507B0R2"/>
<dbReference type="EMBL" id="SKBQ01000054">
    <property type="protein sequence ID" value="TPX10711.1"/>
    <property type="molecule type" value="Genomic_DNA"/>
</dbReference>
<dbReference type="PROSITE" id="PS51987">
    <property type="entry name" value="GS_CATALYTIC"/>
    <property type="match status" value="1"/>
</dbReference>
<evidence type="ECO:0000259" key="4">
    <source>
        <dbReference type="PROSITE" id="PS51987"/>
    </source>
</evidence>
<evidence type="ECO:0000256" key="3">
    <source>
        <dbReference type="RuleBase" id="RU000384"/>
    </source>
</evidence>
<gene>
    <name evidence="5" type="ORF">E0L32_008280</name>
</gene>
<dbReference type="SUPFAM" id="SSF55931">
    <property type="entry name" value="Glutamine synthetase/guanido kinase"/>
    <property type="match status" value="1"/>
</dbReference>
<protein>
    <recommendedName>
        <fullName evidence="1">Glutamine synthetase</fullName>
    </recommendedName>
</protein>
<evidence type="ECO:0000256" key="1">
    <source>
        <dbReference type="ARBA" id="ARBA00021364"/>
    </source>
</evidence>
<dbReference type="Gene3D" id="3.10.20.70">
    <property type="entry name" value="Glutamine synthetase, N-terminal domain"/>
    <property type="match status" value="1"/>
</dbReference>
<comment type="similarity">
    <text evidence="2 3">Belongs to the glutamine synthetase family.</text>
</comment>
<dbReference type="Gene3D" id="3.30.590.10">
    <property type="entry name" value="Glutamine synthetase/guanido kinase, catalytic domain"/>
    <property type="match status" value="1"/>
</dbReference>
<dbReference type="GO" id="GO:0016787">
    <property type="term" value="F:hydrolase activity"/>
    <property type="evidence" value="ECO:0007669"/>
    <property type="project" value="InterPro"/>
</dbReference>
<dbReference type="InterPro" id="IPR014746">
    <property type="entry name" value="Gln_synth/guanido_kin_cat_dom"/>
</dbReference>
<accession>A0A507B0R2</accession>
<dbReference type="GeneID" id="41975727"/>
<dbReference type="InterPro" id="IPR008146">
    <property type="entry name" value="Gln_synth_cat_dom"/>
</dbReference>
<dbReference type="InterPro" id="IPR032466">
    <property type="entry name" value="Metal_Hydrolase"/>
</dbReference>
<keyword evidence="6" id="KW-1185">Reference proteome</keyword>
<proteinExistence type="inferred from homology"/>
<reference evidence="5 6" key="1">
    <citation type="submission" date="2019-06" db="EMBL/GenBank/DDBJ databases">
        <title>Draft genome sequence of the filamentous fungus Phialemoniopsis curvata isolated from diesel fuel.</title>
        <authorList>
            <person name="Varaljay V.A."/>
            <person name="Lyon W.J."/>
            <person name="Crouch A.L."/>
            <person name="Drake C.E."/>
            <person name="Hollomon J.M."/>
            <person name="Nadeau L.J."/>
            <person name="Nunn H.S."/>
            <person name="Stevenson B.S."/>
            <person name="Bojanowski C.L."/>
            <person name="Crookes-Goodson W.J."/>
        </authorList>
    </citation>
    <scope>NUCLEOTIDE SEQUENCE [LARGE SCALE GENOMIC DNA]</scope>
    <source>
        <strain evidence="5 6">D216</strain>
    </source>
</reference>
<dbReference type="OrthoDB" id="3364440at2759"/>
<dbReference type="PROSITE" id="PS00181">
    <property type="entry name" value="GLNA_ATP"/>
    <property type="match status" value="1"/>
</dbReference>
<evidence type="ECO:0000256" key="2">
    <source>
        <dbReference type="PROSITE-ProRule" id="PRU01331"/>
    </source>
</evidence>